<evidence type="ECO:0000313" key="3">
    <source>
        <dbReference type="Proteomes" id="UP000241771"/>
    </source>
</evidence>
<feature type="signal peptide" evidence="1">
    <location>
        <begin position="1"/>
        <end position="27"/>
    </location>
</feature>
<keyword evidence="1" id="KW-0732">Signal</keyword>
<keyword evidence="3" id="KW-1185">Reference proteome</keyword>
<reference evidence="2 3" key="1">
    <citation type="submission" date="2018-01" db="EMBL/GenBank/DDBJ databases">
        <title>Whole genome sequencing of Histamine producing bacteria.</title>
        <authorList>
            <person name="Butler K."/>
        </authorList>
    </citation>
    <scope>NUCLEOTIDE SEQUENCE [LARGE SCALE GENOMIC DNA]</scope>
    <source>
        <strain evidence="2 3">DSM 100436</strain>
    </source>
</reference>
<gene>
    <name evidence="2" type="ORF">C9I98_24840</name>
</gene>
<dbReference type="RefSeq" id="WP_036820024.1">
    <property type="nucleotide sequence ID" value="NZ_JGVO01000252.1"/>
</dbReference>
<accession>A0A2T3NAJ4</accession>
<proteinExistence type="predicted"/>
<protein>
    <submittedName>
        <fullName evidence="2">Uncharacterized protein</fullName>
    </submittedName>
</protein>
<dbReference type="EMBL" id="PYMA01000026">
    <property type="protein sequence ID" value="PSW10751.1"/>
    <property type="molecule type" value="Genomic_DNA"/>
</dbReference>
<sequence>MRNLQQVLSKLVILLMLFNTVLPVASAAKLPSVSTSTACHISHSLNCCEQSHGSAFSVECSDVVSETSANSCCQDHNCSTSHSQFAILQNQIDFSVYPADPVFTEPNGKSHKLTTELLRPPAMI</sequence>
<dbReference type="AlphaFoldDB" id="A0A2T3NAJ4"/>
<evidence type="ECO:0000313" key="2">
    <source>
        <dbReference type="EMBL" id="PSW10751.1"/>
    </source>
</evidence>
<feature type="chain" id="PRO_5015647441" evidence="1">
    <location>
        <begin position="28"/>
        <end position="124"/>
    </location>
</feature>
<dbReference type="Proteomes" id="UP000241771">
    <property type="component" value="Unassembled WGS sequence"/>
</dbReference>
<evidence type="ECO:0000256" key="1">
    <source>
        <dbReference type="SAM" id="SignalP"/>
    </source>
</evidence>
<comment type="caution">
    <text evidence="2">The sequence shown here is derived from an EMBL/GenBank/DDBJ whole genome shotgun (WGS) entry which is preliminary data.</text>
</comment>
<name>A0A2T3NAJ4_9GAMM</name>
<organism evidence="2 3">
    <name type="scientific">Photobacterium sanctipauli</name>
    <dbReference type="NCBI Taxonomy" id="1342794"/>
    <lineage>
        <taxon>Bacteria</taxon>
        <taxon>Pseudomonadati</taxon>
        <taxon>Pseudomonadota</taxon>
        <taxon>Gammaproteobacteria</taxon>
        <taxon>Vibrionales</taxon>
        <taxon>Vibrionaceae</taxon>
        <taxon>Photobacterium</taxon>
    </lineage>
</organism>